<dbReference type="KEGG" id="lxl:KDY119_03618"/>
<keyword evidence="4" id="KW-1185">Reference proteome</keyword>
<dbReference type="CDD" id="cd00085">
    <property type="entry name" value="HNHc"/>
    <property type="match status" value="1"/>
</dbReference>
<dbReference type="AlphaFoldDB" id="A0A5P9QG82"/>
<evidence type="ECO:0000313" key="3">
    <source>
        <dbReference type="EMBL" id="QFV00083.1"/>
    </source>
</evidence>
<reference evidence="3 4" key="1">
    <citation type="submission" date="2019-10" db="EMBL/GenBank/DDBJ databases">
        <title>Genome sequence of Luteimicrobium xylanilyticum HY-24.</title>
        <authorList>
            <person name="Kim D.Y."/>
            <person name="Park H.-Y."/>
        </authorList>
    </citation>
    <scope>NUCLEOTIDE SEQUENCE [LARGE SCALE GENOMIC DNA]</scope>
    <source>
        <strain evidence="3 4">HY-24</strain>
    </source>
</reference>
<evidence type="ECO:0000259" key="2">
    <source>
        <dbReference type="SMART" id="SM00507"/>
    </source>
</evidence>
<accession>A0A5P9QG82</accession>
<feature type="compositionally biased region" description="Low complexity" evidence="1">
    <location>
        <begin position="451"/>
        <end position="464"/>
    </location>
</feature>
<dbReference type="InterPro" id="IPR003870">
    <property type="entry name" value="DUF222"/>
</dbReference>
<evidence type="ECO:0000313" key="4">
    <source>
        <dbReference type="Proteomes" id="UP000326702"/>
    </source>
</evidence>
<gene>
    <name evidence="3" type="ORF">KDY119_03618</name>
</gene>
<evidence type="ECO:0000256" key="1">
    <source>
        <dbReference type="SAM" id="MobiDB-lite"/>
    </source>
</evidence>
<name>A0A5P9QG82_9MICO</name>
<feature type="domain" description="HNH nuclease" evidence="2">
    <location>
        <begin position="356"/>
        <end position="408"/>
    </location>
</feature>
<dbReference type="InterPro" id="IPR003615">
    <property type="entry name" value="HNH_nuc"/>
</dbReference>
<feature type="compositionally biased region" description="Basic and acidic residues" evidence="1">
    <location>
        <begin position="475"/>
        <end position="485"/>
    </location>
</feature>
<organism evidence="3 4">
    <name type="scientific">Luteimicrobium xylanilyticum</name>
    <dbReference type="NCBI Taxonomy" id="1133546"/>
    <lineage>
        <taxon>Bacteria</taxon>
        <taxon>Bacillati</taxon>
        <taxon>Actinomycetota</taxon>
        <taxon>Actinomycetes</taxon>
        <taxon>Micrococcales</taxon>
        <taxon>Luteimicrobium</taxon>
    </lineage>
</organism>
<proteinExistence type="predicted"/>
<sequence length="485" mass="50964">MDATAARLPQTAALENVAGGERGPAGAELMDRAITAVVEVEHAIRRLTALRTLILNTARRQVPVAEVALLDPASPAARSPLTEQRAELAHRAFVADLATALQLPETTTSRLVDEAEVLVEELPRTLDAMAEGTLSYRHAQVIADHTDGLDAPARAAVEAAVLPFAATSTPTGLGRRARRARELAHPEALAERHQRAAADRCVRLDPAPDGMAWLSAFLPAVQGHAILDRLDHAARTLAGPDEPRTPDQLRTDTFAALLLDTPGTDPRAGAGGVAAGTDDALAHHARGLTPRVAVTVPVLTLLGGGEPATLEGYGPISPDVARKLAAAAPSFTRILTHPETGAVLSVGRTSYAVPADLRRHLAVRDGTCRFPGCGRPAARCDADHVTAFVDGGATDAANLLHLCRRHHRLKHETSWQVRVDDRTHDAVWTSPTGREHVVPPAVVVGSDPPDGSARGVSARAVAGGDLPGGSPPAARNRDNTRPPPF</sequence>
<dbReference type="EMBL" id="CP045529">
    <property type="protein sequence ID" value="QFV00083.1"/>
    <property type="molecule type" value="Genomic_DNA"/>
</dbReference>
<dbReference type="Pfam" id="PF02720">
    <property type="entry name" value="DUF222"/>
    <property type="match status" value="1"/>
</dbReference>
<dbReference type="SMART" id="SM00507">
    <property type="entry name" value="HNHc"/>
    <property type="match status" value="1"/>
</dbReference>
<dbReference type="Gene3D" id="1.10.30.50">
    <property type="match status" value="1"/>
</dbReference>
<protein>
    <recommendedName>
        <fullName evidence="2">HNH nuclease domain-containing protein</fullName>
    </recommendedName>
</protein>
<feature type="region of interest" description="Disordered" evidence="1">
    <location>
        <begin position="442"/>
        <end position="485"/>
    </location>
</feature>
<dbReference type="Proteomes" id="UP000326702">
    <property type="component" value="Chromosome"/>
</dbReference>